<evidence type="ECO:0000313" key="1">
    <source>
        <dbReference type="EMBL" id="GFT98076.1"/>
    </source>
</evidence>
<proteinExistence type="predicted"/>
<protein>
    <submittedName>
        <fullName evidence="1">Uncharacterized protein</fullName>
    </submittedName>
</protein>
<reference evidence="1" key="1">
    <citation type="submission" date="2020-08" db="EMBL/GenBank/DDBJ databases">
        <title>Multicomponent nature underlies the extraordinary mechanical properties of spider dragline silk.</title>
        <authorList>
            <person name="Kono N."/>
            <person name="Nakamura H."/>
            <person name="Mori M."/>
            <person name="Yoshida Y."/>
            <person name="Ohtoshi R."/>
            <person name="Malay A.D."/>
            <person name="Moran D.A.P."/>
            <person name="Tomita M."/>
            <person name="Numata K."/>
            <person name="Arakawa K."/>
        </authorList>
    </citation>
    <scope>NUCLEOTIDE SEQUENCE</scope>
</reference>
<comment type="caution">
    <text evidence="1">The sequence shown here is derived from an EMBL/GenBank/DDBJ whole genome shotgun (WGS) entry which is preliminary data.</text>
</comment>
<evidence type="ECO:0000313" key="2">
    <source>
        <dbReference type="Proteomes" id="UP000887013"/>
    </source>
</evidence>
<sequence length="113" mass="12587">MTLPIMRIIVGLSLSKMQKSRSLTSGFGDWPVHKYIIQPLTIIKRFPVFLRSNCCGNVAALSFRNHRSFRFGNANRRIVAIHILLLAPLSVYYQASGIEDRADGKPGGGRFPG</sequence>
<gene>
    <name evidence="1" type="ORF">NPIL_556751</name>
</gene>
<dbReference type="Proteomes" id="UP000887013">
    <property type="component" value="Unassembled WGS sequence"/>
</dbReference>
<keyword evidence="2" id="KW-1185">Reference proteome</keyword>
<accession>A0A8X6PZL4</accession>
<dbReference type="AlphaFoldDB" id="A0A8X6PZL4"/>
<organism evidence="1 2">
    <name type="scientific">Nephila pilipes</name>
    <name type="common">Giant wood spider</name>
    <name type="synonym">Nephila maculata</name>
    <dbReference type="NCBI Taxonomy" id="299642"/>
    <lineage>
        <taxon>Eukaryota</taxon>
        <taxon>Metazoa</taxon>
        <taxon>Ecdysozoa</taxon>
        <taxon>Arthropoda</taxon>
        <taxon>Chelicerata</taxon>
        <taxon>Arachnida</taxon>
        <taxon>Araneae</taxon>
        <taxon>Araneomorphae</taxon>
        <taxon>Entelegynae</taxon>
        <taxon>Araneoidea</taxon>
        <taxon>Nephilidae</taxon>
        <taxon>Nephila</taxon>
    </lineage>
</organism>
<name>A0A8X6PZL4_NEPPI</name>
<dbReference type="EMBL" id="BMAW01026606">
    <property type="protein sequence ID" value="GFT98076.1"/>
    <property type="molecule type" value="Genomic_DNA"/>
</dbReference>